<dbReference type="AlphaFoldDB" id="A0A5N5D6J2"/>
<organism evidence="2 3">
    <name type="scientific">Lasiodiplodia theobromae</name>
    <dbReference type="NCBI Taxonomy" id="45133"/>
    <lineage>
        <taxon>Eukaryota</taxon>
        <taxon>Fungi</taxon>
        <taxon>Dikarya</taxon>
        <taxon>Ascomycota</taxon>
        <taxon>Pezizomycotina</taxon>
        <taxon>Dothideomycetes</taxon>
        <taxon>Dothideomycetes incertae sedis</taxon>
        <taxon>Botryosphaeriales</taxon>
        <taxon>Botryosphaeriaceae</taxon>
        <taxon>Lasiodiplodia</taxon>
    </lineage>
</organism>
<dbReference type="EMBL" id="VCHE01000068">
    <property type="protein sequence ID" value="KAB2572954.1"/>
    <property type="molecule type" value="Genomic_DNA"/>
</dbReference>
<feature type="compositionally biased region" description="Polar residues" evidence="1">
    <location>
        <begin position="1"/>
        <end position="22"/>
    </location>
</feature>
<evidence type="ECO:0000256" key="1">
    <source>
        <dbReference type="SAM" id="MobiDB-lite"/>
    </source>
</evidence>
<sequence>MENNNNDRNADSPENSQPQDRFSNMPASTPTTPTPSSHSAQLAHLNAVLATVLARRDAYRAYLLSWYDDAYTVISSFQPQAADAYHHATITMALRRPLPNNTTTTPRFHDAAGRHLAISGTLGRDNTCPAHVCATILPEIARFRDDEDSDVRSRGNLVGWVLEHLAAFDTDDRREWSGGTVGEGLERVYECVRGGVVRLDDVRVVWLAVELVEQLDALEGRAARFLAETQVNDMTAGAREALRLLKELLDAVKMLPGAARRVGSEGSIVLPGDWIDPVDPAAMMIWRAAVRGARGRSAWIDQANARRTRRELWLEVAQLANERLRNGIMRSLAITVSDGFLKRARRMRRAFDANNICGPVFDALNNAIKEHAFMHDQREVFDSICEVHMARDLGRDGSNDLHEIFTRSMQGIEAQMGDFEAYVEGLSFMQRRAVRTAAERHDFEAVVELLGRYRPDRNFSHEATRRRMLHHLAVFFLWSKAATIRQHFSQDNDFRISASFHEYEDIQLVRLFCYGAHYFRASQKDRHDMGCLITGLSWLCGLIQAWMSNVQELKKLSMAAGAKVREQSRLVGEAASQEAFDVIQGELHEAKARLKRQWRVVNNLMDATDVFVGTPPSVDDSMHEPTFDKYARNEEDYSVATRYAELRRFVLMPRNRGVLQGGTLEIVTGNVER</sequence>
<feature type="region of interest" description="Disordered" evidence="1">
    <location>
        <begin position="1"/>
        <end position="39"/>
    </location>
</feature>
<evidence type="ECO:0000313" key="2">
    <source>
        <dbReference type="EMBL" id="KAB2572954.1"/>
    </source>
</evidence>
<name>A0A5N5D6J2_9PEZI</name>
<keyword evidence="3" id="KW-1185">Reference proteome</keyword>
<dbReference type="OrthoDB" id="10657830at2759"/>
<comment type="caution">
    <text evidence="2">The sequence shown here is derived from an EMBL/GenBank/DDBJ whole genome shotgun (WGS) entry which is preliminary data.</text>
</comment>
<proteinExistence type="predicted"/>
<accession>A0A5N5D6J2</accession>
<feature type="compositionally biased region" description="Low complexity" evidence="1">
    <location>
        <begin position="26"/>
        <end position="39"/>
    </location>
</feature>
<reference evidence="2 3" key="1">
    <citation type="journal article" date="2019" name="Sci. Rep.">
        <title>A multi-omics analysis of the grapevine pathogen Lasiodiplodia theobromae reveals that temperature affects the expression of virulence- and pathogenicity-related genes.</title>
        <authorList>
            <person name="Felix C."/>
            <person name="Meneses R."/>
            <person name="Goncalves M.F.M."/>
            <person name="Tilleman L."/>
            <person name="Duarte A.S."/>
            <person name="Jorrin-Novo J.V."/>
            <person name="Van de Peer Y."/>
            <person name="Deforce D."/>
            <person name="Van Nieuwerburgh F."/>
            <person name="Esteves A.C."/>
            <person name="Alves A."/>
        </authorList>
    </citation>
    <scope>NUCLEOTIDE SEQUENCE [LARGE SCALE GENOMIC DNA]</scope>
    <source>
        <strain evidence="2 3">LA-SOL3</strain>
    </source>
</reference>
<dbReference type="Proteomes" id="UP000325902">
    <property type="component" value="Unassembled WGS sequence"/>
</dbReference>
<protein>
    <submittedName>
        <fullName evidence="2">Uncharacterized protein</fullName>
    </submittedName>
</protein>
<evidence type="ECO:0000313" key="3">
    <source>
        <dbReference type="Proteomes" id="UP000325902"/>
    </source>
</evidence>
<gene>
    <name evidence="2" type="ORF">DBV05_g8405</name>
</gene>